<dbReference type="CDD" id="cd18577">
    <property type="entry name" value="ABC_6TM_Pgp_ABCB1_D1_like"/>
    <property type="match status" value="1"/>
</dbReference>
<keyword evidence="6" id="KW-0677">Repeat</keyword>
<dbReference type="GO" id="GO:0005743">
    <property type="term" value="C:mitochondrial inner membrane"/>
    <property type="evidence" value="ECO:0007669"/>
    <property type="project" value="TreeGrafter"/>
</dbReference>
<accession>A0A9D4VB75</accession>
<evidence type="ECO:0000256" key="1">
    <source>
        <dbReference type="ARBA" id="ARBA00004141"/>
    </source>
</evidence>
<dbReference type="SUPFAM" id="SSF52540">
    <property type="entry name" value="P-loop containing nucleoside triphosphate hydrolases"/>
    <property type="match status" value="2"/>
</dbReference>
<evidence type="ECO:0000256" key="6">
    <source>
        <dbReference type="ARBA" id="ARBA00022737"/>
    </source>
</evidence>
<feature type="domain" description="ABC transporter" evidence="13">
    <location>
        <begin position="1006"/>
        <end position="1242"/>
    </location>
</feature>
<dbReference type="InterPro" id="IPR036640">
    <property type="entry name" value="ABC1_TM_sf"/>
</dbReference>
<protein>
    <submittedName>
        <fullName evidence="15">Uncharacterized protein</fullName>
    </submittedName>
</protein>
<dbReference type="PROSITE" id="PS50893">
    <property type="entry name" value="ABC_TRANSPORTER_2"/>
    <property type="match status" value="2"/>
</dbReference>
<evidence type="ECO:0000259" key="14">
    <source>
        <dbReference type="PROSITE" id="PS50929"/>
    </source>
</evidence>
<dbReference type="InterPro" id="IPR003439">
    <property type="entry name" value="ABC_transporter-like_ATP-bd"/>
</dbReference>
<keyword evidence="9 12" id="KW-1133">Transmembrane helix</keyword>
<evidence type="ECO:0000313" key="16">
    <source>
        <dbReference type="Proteomes" id="UP000886520"/>
    </source>
</evidence>
<comment type="similarity">
    <text evidence="2">Belongs to the ABC transporter superfamily. ABCB family. Multidrug resistance exporter (TC 3.A.1.201) subfamily.</text>
</comment>
<feature type="domain" description="ABC transporter" evidence="13">
    <location>
        <begin position="352"/>
        <end position="588"/>
    </location>
</feature>
<dbReference type="Gene3D" id="1.20.1560.10">
    <property type="entry name" value="ABC transporter type 1, transmembrane domain"/>
    <property type="match status" value="1"/>
</dbReference>
<keyword evidence="5 12" id="KW-0812">Transmembrane</keyword>
<evidence type="ECO:0000256" key="3">
    <source>
        <dbReference type="ARBA" id="ARBA00022448"/>
    </source>
</evidence>
<evidence type="ECO:0000256" key="2">
    <source>
        <dbReference type="ARBA" id="ARBA00007577"/>
    </source>
</evidence>
<dbReference type="GO" id="GO:0016887">
    <property type="term" value="F:ATP hydrolysis activity"/>
    <property type="evidence" value="ECO:0007669"/>
    <property type="project" value="InterPro"/>
</dbReference>
<dbReference type="FunFam" id="3.40.50.300:FF:000205">
    <property type="entry name" value="ABC transporter B family member 4"/>
    <property type="match status" value="2"/>
</dbReference>
<dbReference type="GO" id="GO:0090374">
    <property type="term" value="P:oligopeptide export from mitochondrion"/>
    <property type="evidence" value="ECO:0007669"/>
    <property type="project" value="TreeGrafter"/>
</dbReference>
<dbReference type="InterPro" id="IPR003593">
    <property type="entry name" value="AAA+_ATPase"/>
</dbReference>
<evidence type="ECO:0000256" key="10">
    <source>
        <dbReference type="ARBA" id="ARBA00023136"/>
    </source>
</evidence>
<evidence type="ECO:0000256" key="4">
    <source>
        <dbReference type="ARBA" id="ARBA00022528"/>
    </source>
</evidence>
<dbReference type="InterPro" id="IPR027417">
    <property type="entry name" value="P-loop_NTPase"/>
</dbReference>
<keyword evidence="8" id="KW-0067">ATP-binding</keyword>
<dbReference type="PANTHER" id="PTHR43394:SF11">
    <property type="entry name" value="ATP-BINDING CASSETTE TRANSPORTER"/>
    <property type="match status" value="1"/>
</dbReference>
<evidence type="ECO:0000256" key="8">
    <source>
        <dbReference type="ARBA" id="ARBA00022840"/>
    </source>
</evidence>
<keyword evidence="10 12" id="KW-0472">Membrane</keyword>
<dbReference type="Proteomes" id="UP000886520">
    <property type="component" value="Chromosome 3"/>
</dbReference>
<dbReference type="FunFam" id="1.20.1560.10:FF:000009">
    <property type="entry name" value="ABC transporter B family member 1"/>
    <property type="match status" value="1"/>
</dbReference>
<dbReference type="SMART" id="SM00382">
    <property type="entry name" value="AAA"/>
    <property type="match status" value="2"/>
</dbReference>
<feature type="transmembrane region" description="Helical" evidence="12">
    <location>
        <begin position="171"/>
        <end position="194"/>
    </location>
</feature>
<dbReference type="Pfam" id="PF00005">
    <property type="entry name" value="ABC_tran"/>
    <property type="match status" value="2"/>
</dbReference>
<gene>
    <name evidence="15" type="ORF">GOP47_0002902</name>
</gene>
<dbReference type="Pfam" id="PF00664">
    <property type="entry name" value="ABC_membrane"/>
    <property type="match status" value="2"/>
</dbReference>
<feature type="domain" description="ABC transmembrane type-1" evidence="14">
    <location>
        <begin position="729"/>
        <end position="971"/>
    </location>
</feature>
<dbReference type="EMBL" id="JABFUD020000002">
    <property type="protein sequence ID" value="KAI5083159.1"/>
    <property type="molecule type" value="Genomic_DNA"/>
</dbReference>
<dbReference type="CDD" id="cd03249">
    <property type="entry name" value="ABC_MTABC3_MDL1_MDL2"/>
    <property type="match status" value="2"/>
</dbReference>
<feature type="transmembrane region" description="Helical" evidence="12">
    <location>
        <begin position="73"/>
        <end position="97"/>
    </location>
</feature>
<dbReference type="SUPFAM" id="SSF90123">
    <property type="entry name" value="ABC transporter transmembrane region"/>
    <property type="match status" value="2"/>
</dbReference>
<dbReference type="OrthoDB" id="6500128at2759"/>
<dbReference type="AlphaFoldDB" id="A0A9D4VB75"/>
<dbReference type="PROSITE" id="PS50929">
    <property type="entry name" value="ABC_TM1F"/>
    <property type="match status" value="2"/>
</dbReference>
<comment type="caution">
    <text evidence="15">The sequence shown here is derived from an EMBL/GenBank/DDBJ whole genome shotgun (WGS) entry which is preliminary data.</text>
</comment>
<feature type="transmembrane region" description="Helical" evidence="12">
    <location>
        <begin position="289"/>
        <end position="315"/>
    </location>
</feature>
<dbReference type="InterPro" id="IPR039421">
    <property type="entry name" value="Type_1_exporter"/>
</dbReference>
<dbReference type="GO" id="GO:0015421">
    <property type="term" value="F:ABC-type oligopeptide transporter activity"/>
    <property type="evidence" value="ECO:0007669"/>
    <property type="project" value="TreeGrafter"/>
</dbReference>
<feature type="transmembrane region" description="Helical" evidence="12">
    <location>
        <begin position="804"/>
        <end position="823"/>
    </location>
</feature>
<keyword evidence="16" id="KW-1185">Reference proteome</keyword>
<evidence type="ECO:0000256" key="5">
    <source>
        <dbReference type="ARBA" id="ARBA00022692"/>
    </source>
</evidence>
<feature type="transmembrane region" description="Helical" evidence="12">
    <location>
        <begin position="908"/>
        <end position="933"/>
    </location>
</feature>
<feature type="transmembrane region" description="Helical" evidence="12">
    <location>
        <begin position="28"/>
        <end position="52"/>
    </location>
</feature>
<dbReference type="GO" id="GO:0010329">
    <property type="term" value="F:auxin efflux transmembrane transporter activity"/>
    <property type="evidence" value="ECO:0007669"/>
    <property type="project" value="UniProtKB-ARBA"/>
</dbReference>
<proteinExistence type="inferred from homology"/>
<evidence type="ECO:0000256" key="7">
    <source>
        <dbReference type="ARBA" id="ARBA00022741"/>
    </source>
</evidence>
<dbReference type="GO" id="GO:0005886">
    <property type="term" value="C:plasma membrane"/>
    <property type="evidence" value="ECO:0007669"/>
    <property type="project" value="UniProtKB-ARBA"/>
</dbReference>
<keyword evidence="3" id="KW-0813">Transport</keyword>
<organism evidence="15 16">
    <name type="scientific">Adiantum capillus-veneris</name>
    <name type="common">Maidenhair fern</name>
    <dbReference type="NCBI Taxonomy" id="13818"/>
    <lineage>
        <taxon>Eukaryota</taxon>
        <taxon>Viridiplantae</taxon>
        <taxon>Streptophyta</taxon>
        <taxon>Embryophyta</taxon>
        <taxon>Tracheophyta</taxon>
        <taxon>Polypodiopsida</taxon>
        <taxon>Polypodiidae</taxon>
        <taxon>Polypodiales</taxon>
        <taxon>Pteridineae</taxon>
        <taxon>Pteridaceae</taxon>
        <taxon>Vittarioideae</taxon>
        <taxon>Adiantum</taxon>
    </lineage>
</organism>
<dbReference type="PROSITE" id="PS00211">
    <property type="entry name" value="ABC_TRANSPORTER_1"/>
    <property type="match status" value="2"/>
</dbReference>
<feature type="transmembrane region" description="Helical" evidence="12">
    <location>
        <begin position="945"/>
        <end position="966"/>
    </location>
</feature>
<feature type="domain" description="ABC transmembrane type-1" evidence="14">
    <location>
        <begin position="32"/>
        <end position="317"/>
    </location>
</feature>
<feature type="transmembrane region" description="Helical" evidence="12">
    <location>
        <begin position="729"/>
        <end position="751"/>
    </location>
</feature>
<comment type="subcellular location">
    <subcellularLocation>
        <location evidence="1">Membrane</location>
        <topology evidence="1">Multi-pass membrane protein</topology>
    </subcellularLocation>
</comment>
<keyword evidence="4" id="KW-0934">Plastid</keyword>
<reference evidence="15" key="1">
    <citation type="submission" date="2021-01" db="EMBL/GenBank/DDBJ databases">
        <title>Adiantum capillus-veneris genome.</title>
        <authorList>
            <person name="Fang Y."/>
            <person name="Liao Q."/>
        </authorList>
    </citation>
    <scope>NUCLEOTIDE SEQUENCE</scope>
    <source>
        <strain evidence="15">H3</strain>
        <tissue evidence="15">Leaf</tissue>
    </source>
</reference>
<dbReference type="Gene3D" id="3.40.50.300">
    <property type="entry name" value="P-loop containing nucleotide triphosphate hydrolases"/>
    <property type="match status" value="2"/>
</dbReference>
<keyword evidence="4" id="KW-0150">Chloroplast</keyword>
<dbReference type="CDD" id="cd18578">
    <property type="entry name" value="ABC_6TM_Pgp_ABCB1_D2_like"/>
    <property type="match status" value="1"/>
</dbReference>
<evidence type="ECO:0000313" key="15">
    <source>
        <dbReference type="EMBL" id="KAI5083159.1"/>
    </source>
</evidence>
<evidence type="ECO:0000256" key="12">
    <source>
        <dbReference type="SAM" id="Phobius"/>
    </source>
</evidence>
<dbReference type="InterPro" id="IPR011527">
    <property type="entry name" value="ABC1_TM_dom"/>
</dbReference>
<name>A0A9D4VB75_ADICA</name>
<feature type="region of interest" description="Disordered" evidence="11">
    <location>
        <begin position="599"/>
        <end position="624"/>
    </location>
</feature>
<feature type="transmembrane region" description="Helical" evidence="12">
    <location>
        <begin position="253"/>
        <end position="277"/>
    </location>
</feature>
<evidence type="ECO:0000256" key="11">
    <source>
        <dbReference type="SAM" id="MobiDB-lite"/>
    </source>
</evidence>
<feature type="transmembrane region" description="Helical" evidence="12">
    <location>
        <begin position="684"/>
        <end position="709"/>
    </location>
</feature>
<dbReference type="GO" id="GO:0005524">
    <property type="term" value="F:ATP binding"/>
    <property type="evidence" value="ECO:0007669"/>
    <property type="project" value="UniProtKB-KW"/>
</dbReference>
<sequence length="1254" mass="136457">MASDVQSEKAPKPVSFFKLFSYAELWDVVFMLLGTIGALIHGLALPIYFLLLKNFILAFGSQADISDKTSSKYALYLVYLGLVSWAAGWTELLFWTYTGERQTVKLRSKYLETILRQDIEVFDTKLQTGEVIESVSSDMLLIQDAIGEKMGSAIRYLSTFLGGNFAGFVTIWQMGLVTLGVIPLLAGAAGVQAYMMTFISSKSQEAYAQAGINAEQAIAQVRAVYAFVGETKEIQAYSSKLDFAAKLSYKMGLVSGLGTGTLFATVYGSFALLIWFGGVLVFDGITDGASVLITIFNVIIGGISLGQAALSFSAFSKAHGAAQKIFKLLENSNGVERLDSDKDQLLTLQGRIEFQDVSFSYPSRPDVPVLQSFSCEIAQGKVVALVGSSGSGKSTVIALLERFYEPSAGHILMDGNDIKSFQVQSLRSQLGLVSQEPVLFATSILENIQMGKEGATFEQIRAAAKASFADEFIKQLPGGYDTQVGEKGIQLSGGQKQRIAIARAVLRNPAVLLLDEATSALDSSSEKVVQEALDLFMAGRTAIVIAHRLSTIQNVDTIMVMEKGQLIEMGTHKELLMHEEHGTYYKMVKLQEMTPGALAEPKILQSKSTPTPKKSSRRSTPRHISPSISATVMALSLGSDKLSSLSIEHREVDITSDCEDDEKTNGSHFWRLVKHNISEWPQALMGSFGCVLTGIVNPVAILIVASVLTGYYNPDHSRGKRAIRTDVEYFIILSLGAIIGYSLQEYFWGYVSERVIKRVRELMLSAILSNEVGWFDKDGHSSSQLSALLASDAANLRNAFGGRIALLIQNLTVFAVSSLIGFLLSWKMALANLAVFPLAVLSALGEKMMLKGYSGDIERAHRKANSIAGEAIANMRTIAAFSAEGRILQLFEKELHGTKKKGLKRGQIAGFTLGATKFLRFSGNAFTLWFGIYLVKHKGEDPFDVLKVFFVIMASGLVIGDAIGLIPDLVKSGLAMVSVFRILDRQTRIHPDDKNAQFVDKVKGDIELQNLGFSYPTRPEVPIFRTLNLKIPAGTSLALVGPSGCGKSTIVGLIERFYDPTKGRVTVDGLDIRSYNLKALRKHIGLVQQEAALFATTIYENIAYGHDECTMADIQEAAKAANAHEFISALPEGYNTYAGEMGVQLSGGQKQRIAIARAVLRNPAILLLDEATSALDAEAEKVVQQALDKLMEGRTVVVVAHRLSTIQNVDKIAVLQDGTIIEQGSHSFLVTKPDSAYSRLIALQNQHAGSCEDT</sequence>
<keyword evidence="7" id="KW-0547">Nucleotide-binding</keyword>
<dbReference type="InterPro" id="IPR017871">
    <property type="entry name" value="ABC_transporter-like_CS"/>
</dbReference>
<evidence type="ECO:0000259" key="13">
    <source>
        <dbReference type="PROSITE" id="PS50893"/>
    </source>
</evidence>
<evidence type="ECO:0000256" key="9">
    <source>
        <dbReference type="ARBA" id="ARBA00022989"/>
    </source>
</evidence>
<dbReference type="PANTHER" id="PTHR43394">
    <property type="entry name" value="ATP-DEPENDENT PERMEASE MDL1, MITOCHONDRIAL"/>
    <property type="match status" value="1"/>
</dbReference>